<dbReference type="Proteomes" id="UP000800094">
    <property type="component" value="Unassembled WGS sequence"/>
</dbReference>
<feature type="compositionally biased region" description="Acidic residues" evidence="1">
    <location>
        <begin position="216"/>
        <end position="225"/>
    </location>
</feature>
<reference evidence="2" key="1">
    <citation type="journal article" date="2020" name="Stud. Mycol.">
        <title>101 Dothideomycetes genomes: a test case for predicting lifestyles and emergence of pathogens.</title>
        <authorList>
            <person name="Haridas S."/>
            <person name="Albert R."/>
            <person name="Binder M."/>
            <person name="Bloem J."/>
            <person name="Labutti K."/>
            <person name="Salamov A."/>
            <person name="Andreopoulos B."/>
            <person name="Baker S."/>
            <person name="Barry K."/>
            <person name="Bills G."/>
            <person name="Bluhm B."/>
            <person name="Cannon C."/>
            <person name="Castanera R."/>
            <person name="Culley D."/>
            <person name="Daum C."/>
            <person name="Ezra D."/>
            <person name="Gonzalez J."/>
            <person name="Henrissat B."/>
            <person name="Kuo A."/>
            <person name="Liang C."/>
            <person name="Lipzen A."/>
            <person name="Lutzoni F."/>
            <person name="Magnuson J."/>
            <person name="Mondo S."/>
            <person name="Nolan M."/>
            <person name="Ohm R."/>
            <person name="Pangilinan J."/>
            <person name="Park H.-J."/>
            <person name="Ramirez L."/>
            <person name="Alfaro M."/>
            <person name="Sun H."/>
            <person name="Tritt A."/>
            <person name="Yoshinaga Y."/>
            <person name="Zwiers L.-H."/>
            <person name="Turgeon B."/>
            <person name="Goodwin S."/>
            <person name="Spatafora J."/>
            <person name="Crous P."/>
            <person name="Grigoriev I."/>
        </authorList>
    </citation>
    <scope>NUCLEOTIDE SEQUENCE</scope>
    <source>
        <strain evidence="2">CBS 122368</strain>
    </source>
</reference>
<feature type="region of interest" description="Disordered" evidence="1">
    <location>
        <begin position="166"/>
        <end position="246"/>
    </location>
</feature>
<feature type="compositionally biased region" description="Low complexity" evidence="1">
    <location>
        <begin position="168"/>
        <end position="180"/>
    </location>
</feature>
<feature type="region of interest" description="Disordered" evidence="1">
    <location>
        <begin position="1"/>
        <end position="39"/>
    </location>
</feature>
<evidence type="ECO:0000313" key="2">
    <source>
        <dbReference type="EMBL" id="KAF2247359.1"/>
    </source>
</evidence>
<feature type="compositionally biased region" description="Low complexity" evidence="1">
    <location>
        <begin position="1"/>
        <end position="26"/>
    </location>
</feature>
<dbReference type="OrthoDB" id="3755745at2759"/>
<feature type="compositionally biased region" description="Low complexity" evidence="1">
    <location>
        <begin position="137"/>
        <end position="147"/>
    </location>
</feature>
<dbReference type="RefSeq" id="XP_033682363.1">
    <property type="nucleotide sequence ID" value="XM_033834993.1"/>
</dbReference>
<gene>
    <name evidence="2" type="ORF">BU26DRAFT_597243</name>
</gene>
<dbReference type="AlphaFoldDB" id="A0A6A6IAT8"/>
<feature type="compositionally biased region" description="Basic and acidic residues" evidence="1">
    <location>
        <begin position="121"/>
        <end position="130"/>
    </location>
</feature>
<evidence type="ECO:0000256" key="1">
    <source>
        <dbReference type="SAM" id="MobiDB-lite"/>
    </source>
</evidence>
<feature type="compositionally biased region" description="Polar residues" evidence="1">
    <location>
        <begin position="206"/>
        <end position="215"/>
    </location>
</feature>
<dbReference type="GeneID" id="54588323"/>
<feature type="region of interest" description="Disordered" evidence="1">
    <location>
        <begin position="118"/>
        <end position="154"/>
    </location>
</feature>
<protein>
    <submittedName>
        <fullName evidence="2">Uncharacterized protein</fullName>
    </submittedName>
</protein>
<proteinExistence type="predicted"/>
<accession>A0A6A6IAT8</accession>
<sequence length="246" mass="26630">MSSVDSTSVISSASSSMASSSAQSSVTWPPQHKRTTSAAHNVAMRAIIKPWGGLSYTPPGCQAVSYSSWTRFSASGTGSKSSEDLKASVLWAAQGTTPDYDPPLLERTYLGVDQPLVCGKPNRDRDEERRFHRRNQASTSSWSTASSEYGSQAASEPIIFRKEAVKGSTTSSLLTSSFKSTPPPVRIPEQPKVTMEMAKEHGLDELSTSQLPSATDSDDEEEDDGQAQLQAMQARRRKKYGMAWGA</sequence>
<name>A0A6A6IAT8_9PLEO</name>
<keyword evidence="3" id="KW-1185">Reference proteome</keyword>
<dbReference type="EMBL" id="ML987197">
    <property type="protein sequence ID" value="KAF2247359.1"/>
    <property type="molecule type" value="Genomic_DNA"/>
</dbReference>
<evidence type="ECO:0000313" key="3">
    <source>
        <dbReference type="Proteomes" id="UP000800094"/>
    </source>
</evidence>
<organism evidence="2 3">
    <name type="scientific">Trematosphaeria pertusa</name>
    <dbReference type="NCBI Taxonomy" id="390896"/>
    <lineage>
        <taxon>Eukaryota</taxon>
        <taxon>Fungi</taxon>
        <taxon>Dikarya</taxon>
        <taxon>Ascomycota</taxon>
        <taxon>Pezizomycotina</taxon>
        <taxon>Dothideomycetes</taxon>
        <taxon>Pleosporomycetidae</taxon>
        <taxon>Pleosporales</taxon>
        <taxon>Massarineae</taxon>
        <taxon>Trematosphaeriaceae</taxon>
        <taxon>Trematosphaeria</taxon>
    </lineage>
</organism>